<evidence type="ECO:0000256" key="2">
    <source>
        <dbReference type="ARBA" id="ARBA00022448"/>
    </source>
</evidence>
<feature type="transmembrane region" description="Helical" evidence="7">
    <location>
        <begin position="47"/>
        <end position="67"/>
    </location>
</feature>
<dbReference type="PANTHER" id="PTHR23517:SF2">
    <property type="entry name" value="MULTIDRUG RESISTANCE PROTEIN MDTH"/>
    <property type="match status" value="1"/>
</dbReference>
<feature type="transmembrane region" description="Helical" evidence="7">
    <location>
        <begin position="103"/>
        <end position="123"/>
    </location>
</feature>
<evidence type="ECO:0000256" key="4">
    <source>
        <dbReference type="ARBA" id="ARBA00022692"/>
    </source>
</evidence>
<dbReference type="PROSITE" id="PS50850">
    <property type="entry name" value="MFS"/>
    <property type="match status" value="1"/>
</dbReference>
<dbReference type="InterPro" id="IPR005829">
    <property type="entry name" value="Sugar_transporter_CS"/>
</dbReference>
<keyword evidence="4 7" id="KW-0812">Transmembrane</keyword>
<evidence type="ECO:0000259" key="8">
    <source>
        <dbReference type="PROSITE" id="PS50850"/>
    </source>
</evidence>
<evidence type="ECO:0000313" key="10">
    <source>
        <dbReference type="Proteomes" id="UP001320119"/>
    </source>
</evidence>
<dbReference type="KEGG" id="marq:MARGE09_P1515"/>
<dbReference type="GO" id="GO:0022857">
    <property type="term" value="F:transmembrane transporter activity"/>
    <property type="evidence" value="ECO:0007669"/>
    <property type="project" value="InterPro"/>
</dbReference>
<organism evidence="9 10">
    <name type="scientific">Marinagarivorans cellulosilyticus</name>
    <dbReference type="NCBI Taxonomy" id="2721545"/>
    <lineage>
        <taxon>Bacteria</taxon>
        <taxon>Pseudomonadati</taxon>
        <taxon>Pseudomonadota</taxon>
        <taxon>Gammaproteobacteria</taxon>
        <taxon>Cellvibrionales</taxon>
        <taxon>Cellvibrionaceae</taxon>
        <taxon>Marinagarivorans</taxon>
    </lineage>
</organism>
<dbReference type="SUPFAM" id="SSF103473">
    <property type="entry name" value="MFS general substrate transporter"/>
    <property type="match status" value="1"/>
</dbReference>
<dbReference type="Proteomes" id="UP001320119">
    <property type="component" value="Chromosome"/>
</dbReference>
<evidence type="ECO:0000313" key="9">
    <source>
        <dbReference type="EMBL" id="BCD97314.1"/>
    </source>
</evidence>
<feature type="transmembrane region" description="Helical" evidence="7">
    <location>
        <begin position="79"/>
        <end position="97"/>
    </location>
</feature>
<keyword evidence="10" id="KW-1185">Reference proteome</keyword>
<evidence type="ECO:0000256" key="3">
    <source>
        <dbReference type="ARBA" id="ARBA00022475"/>
    </source>
</evidence>
<feature type="transmembrane region" description="Helical" evidence="7">
    <location>
        <begin position="340"/>
        <end position="361"/>
    </location>
</feature>
<feature type="transmembrane region" description="Helical" evidence="7">
    <location>
        <begin position="367"/>
        <end position="387"/>
    </location>
</feature>
<name>A0AAN1WGS3_9GAMM</name>
<dbReference type="InterPro" id="IPR036259">
    <property type="entry name" value="MFS_trans_sf"/>
</dbReference>
<dbReference type="InterPro" id="IPR020846">
    <property type="entry name" value="MFS_dom"/>
</dbReference>
<feature type="domain" description="Major facilitator superfamily (MFS) profile" evidence="8">
    <location>
        <begin position="12"/>
        <end position="393"/>
    </location>
</feature>
<dbReference type="Gene3D" id="1.20.1250.20">
    <property type="entry name" value="MFS general substrate transporter like domains"/>
    <property type="match status" value="1"/>
</dbReference>
<accession>A0AAN1WGS3</accession>
<dbReference type="CDD" id="cd17472">
    <property type="entry name" value="MFS_YajR_like"/>
    <property type="match status" value="1"/>
</dbReference>
<comment type="subcellular location">
    <subcellularLocation>
        <location evidence="1">Cell membrane</location>
        <topology evidence="1">Multi-pass membrane protein</topology>
    </subcellularLocation>
</comment>
<evidence type="ECO:0000256" key="7">
    <source>
        <dbReference type="SAM" id="Phobius"/>
    </source>
</evidence>
<dbReference type="InterPro" id="IPR050171">
    <property type="entry name" value="MFS_Transporters"/>
</dbReference>
<keyword evidence="6 7" id="KW-0472">Membrane</keyword>
<keyword evidence="2" id="KW-0813">Transport</keyword>
<keyword evidence="5 7" id="KW-1133">Transmembrane helix</keyword>
<keyword evidence="3" id="KW-1003">Cell membrane</keyword>
<proteinExistence type="predicted"/>
<evidence type="ECO:0000256" key="6">
    <source>
        <dbReference type="ARBA" id="ARBA00023136"/>
    </source>
</evidence>
<gene>
    <name evidence="9" type="ORF">MARGE09_P1515</name>
</gene>
<dbReference type="Pfam" id="PF07690">
    <property type="entry name" value="MFS_1"/>
    <property type="match status" value="1"/>
</dbReference>
<dbReference type="InterPro" id="IPR011701">
    <property type="entry name" value="MFS"/>
</dbReference>
<dbReference type="GO" id="GO:0005886">
    <property type="term" value="C:plasma membrane"/>
    <property type="evidence" value="ECO:0007669"/>
    <property type="project" value="UniProtKB-SubCell"/>
</dbReference>
<feature type="transmembrane region" description="Helical" evidence="7">
    <location>
        <begin position="12"/>
        <end position="35"/>
    </location>
</feature>
<dbReference type="EMBL" id="AP023086">
    <property type="protein sequence ID" value="BCD97314.1"/>
    <property type="molecule type" value="Genomic_DNA"/>
</dbReference>
<protein>
    <recommendedName>
        <fullName evidence="8">Major facilitator superfamily (MFS) profile domain-containing protein</fullName>
    </recommendedName>
</protein>
<feature type="transmembrane region" description="Helical" evidence="7">
    <location>
        <begin position="250"/>
        <end position="270"/>
    </location>
</feature>
<dbReference type="PANTHER" id="PTHR23517">
    <property type="entry name" value="RESISTANCE PROTEIN MDTM, PUTATIVE-RELATED-RELATED"/>
    <property type="match status" value="1"/>
</dbReference>
<feature type="transmembrane region" description="Helical" evidence="7">
    <location>
        <begin position="135"/>
        <end position="159"/>
    </location>
</feature>
<feature type="transmembrane region" description="Helical" evidence="7">
    <location>
        <begin position="217"/>
        <end position="238"/>
    </location>
</feature>
<feature type="transmembrane region" description="Helical" evidence="7">
    <location>
        <begin position="303"/>
        <end position="319"/>
    </location>
</feature>
<dbReference type="PROSITE" id="PS00216">
    <property type="entry name" value="SUGAR_TRANSPORT_1"/>
    <property type="match status" value="1"/>
</dbReference>
<dbReference type="RefSeq" id="WP_236986787.1">
    <property type="nucleotide sequence ID" value="NZ_AP023086.1"/>
</dbReference>
<sequence length="447" mass="47841">MSNATPVSEMRIVGSLALLYVFRMLGLFMVFPVMMLYGRDYIDQTPFLLGAALGIYGLTQAVFQIPLGLLSDIWGRKPVILLGLIIFALGSVVAAFADSVWGLMIGRALQGAGAIASAVLALVGDLTSEQNRTRAMAVIGASIGLSFAVAMFVGPMLAAAGGLSAIFWVASVLAGIGIVILWRVVPNPPAHSLRGAEGLAVPALFGRALKNRHLLRLNVAIFILHFVLTATFVAAPLVLEAAGKANDAHWHYYLPVMLLAFIAMVPFMYVAERKRKVRGVLLLSIAILMFSLFGLALGGGLSWQWLVGIFCFFTAFNLLEATLPSWLSKQAPAGSKGTAMGVYSTCQFLGASAGGFVGGYVVQHFGVTEVFMLAGASCLIWLIVAVFMQAPPYLKSLCVPQKKPISGPALMTKVTGVVECAWVAEQQLLYLKVNDSFEQQALDEYLK</sequence>
<evidence type="ECO:0000256" key="1">
    <source>
        <dbReference type="ARBA" id="ARBA00004651"/>
    </source>
</evidence>
<feature type="transmembrane region" description="Helical" evidence="7">
    <location>
        <begin position="165"/>
        <end position="185"/>
    </location>
</feature>
<evidence type="ECO:0000256" key="5">
    <source>
        <dbReference type="ARBA" id="ARBA00022989"/>
    </source>
</evidence>
<feature type="transmembrane region" description="Helical" evidence="7">
    <location>
        <begin position="277"/>
        <end position="297"/>
    </location>
</feature>
<dbReference type="AlphaFoldDB" id="A0AAN1WGS3"/>
<reference evidence="9 10" key="1">
    <citation type="journal article" date="2022" name="IScience">
        <title>An ultrasensitive nanofiber-based assay for enzymatic hydrolysis and deep-sea microbial degradation of cellulose.</title>
        <authorList>
            <person name="Tsudome M."/>
            <person name="Tachioka M."/>
            <person name="Miyazaki M."/>
            <person name="Uchimura K."/>
            <person name="Tsuda M."/>
            <person name="Takaki Y."/>
            <person name="Deguchi S."/>
        </authorList>
    </citation>
    <scope>NUCLEOTIDE SEQUENCE [LARGE SCALE GENOMIC DNA]</scope>
    <source>
        <strain evidence="9 10">GE09</strain>
    </source>
</reference>